<dbReference type="OrthoDB" id="1411153at2759"/>
<dbReference type="EMBL" id="AWUE01022833">
    <property type="protein sequence ID" value="OMO55836.1"/>
    <property type="molecule type" value="Genomic_DNA"/>
</dbReference>
<accession>A0A1R3GCP7</accession>
<proteinExistence type="predicted"/>
<keyword evidence="2" id="KW-1185">Reference proteome</keyword>
<gene>
    <name evidence="1" type="ORF">COLO4_35852</name>
</gene>
<dbReference type="Proteomes" id="UP000187203">
    <property type="component" value="Unassembled WGS sequence"/>
</dbReference>
<dbReference type="Pfam" id="PF03004">
    <property type="entry name" value="Transposase_24"/>
    <property type="match status" value="1"/>
</dbReference>
<reference evidence="2" key="1">
    <citation type="submission" date="2013-09" db="EMBL/GenBank/DDBJ databases">
        <title>Corchorus olitorius genome sequencing.</title>
        <authorList>
            <person name="Alam M."/>
            <person name="Haque M.S."/>
            <person name="Islam M.S."/>
            <person name="Emdad E.M."/>
            <person name="Islam M.M."/>
            <person name="Ahmed B."/>
            <person name="Halim A."/>
            <person name="Hossen Q.M.M."/>
            <person name="Hossain M.Z."/>
            <person name="Ahmed R."/>
            <person name="Khan M.M."/>
            <person name="Islam R."/>
            <person name="Rashid M.M."/>
            <person name="Khan S.A."/>
            <person name="Rahman M.S."/>
            <person name="Alam M."/>
            <person name="Yahiya A.S."/>
            <person name="Khan M.S."/>
            <person name="Azam M.S."/>
            <person name="Haque T."/>
            <person name="Lashkar M.Z.H."/>
            <person name="Akhand A.I."/>
            <person name="Morshed G."/>
            <person name="Roy S."/>
            <person name="Uddin K.S."/>
            <person name="Rabeya T."/>
            <person name="Hossain A.S."/>
            <person name="Chowdhury A."/>
            <person name="Snigdha A.R."/>
            <person name="Mortoza M.S."/>
            <person name="Matin S.A."/>
            <person name="Hoque S.M.E."/>
            <person name="Islam M.K."/>
            <person name="Roy D.K."/>
            <person name="Haider R."/>
            <person name="Moosa M.M."/>
            <person name="Elias S.M."/>
            <person name="Hasan A.M."/>
            <person name="Jahan S."/>
            <person name="Shafiuddin M."/>
            <person name="Mahmood N."/>
            <person name="Shommy N.S."/>
        </authorList>
    </citation>
    <scope>NUCLEOTIDE SEQUENCE [LARGE SCALE GENOMIC DNA]</scope>
    <source>
        <strain evidence="2">cv. O-4</strain>
    </source>
</reference>
<evidence type="ECO:0000313" key="2">
    <source>
        <dbReference type="Proteomes" id="UP000187203"/>
    </source>
</evidence>
<sequence>MQGYYIWSDHGECESGNYDRGEMPGNWDDVVNPYQSMIMDCELGDVDFNRNGRNDETYEGELPNPRARKFFELLKDADEPLWAGCKKHSKLSAVSQLLTILRLSSEMKKPSGENPTHAEVFERTHTRRNGEYVDPKSKLVIGRYVTALKEKHGEGSSKKIDFDPTAWKFAVGETGRGHLYGFGSFQNPRAILEGSSR</sequence>
<organism evidence="1 2">
    <name type="scientific">Corchorus olitorius</name>
    <dbReference type="NCBI Taxonomy" id="93759"/>
    <lineage>
        <taxon>Eukaryota</taxon>
        <taxon>Viridiplantae</taxon>
        <taxon>Streptophyta</taxon>
        <taxon>Embryophyta</taxon>
        <taxon>Tracheophyta</taxon>
        <taxon>Spermatophyta</taxon>
        <taxon>Magnoliopsida</taxon>
        <taxon>eudicotyledons</taxon>
        <taxon>Gunneridae</taxon>
        <taxon>Pentapetalae</taxon>
        <taxon>rosids</taxon>
        <taxon>malvids</taxon>
        <taxon>Malvales</taxon>
        <taxon>Malvaceae</taxon>
        <taxon>Grewioideae</taxon>
        <taxon>Apeibeae</taxon>
        <taxon>Corchorus</taxon>
    </lineage>
</organism>
<name>A0A1R3GCP7_9ROSI</name>
<dbReference type="InterPro" id="IPR004252">
    <property type="entry name" value="Probable_transposase_24"/>
</dbReference>
<comment type="caution">
    <text evidence="1">The sequence shown here is derived from an EMBL/GenBank/DDBJ whole genome shotgun (WGS) entry which is preliminary data.</text>
</comment>
<evidence type="ECO:0000313" key="1">
    <source>
        <dbReference type="EMBL" id="OMO55836.1"/>
    </source>
</evidence>
<dbReference type="AlphaFoldDB" id="A0A1R3GCP7"/>
<protein>
    <submittedName>
        <fullName evidence="1">Transposase, Ptta/En/Spm, plant</fullName>
    </submittedName>
</protein>